<name>A0ABR2RE29_9ROSI</name>
<dbReference type="EMBL" id="JBBPBN010000023">
    <property type="protein sequence ID" value="KAK9011220.1"/>
    <property type="molecule type" value="Genomic_DNA"/>
</dbReference>
<protein>
    <submittedName>
        <fullName evidence="1">Uncharacterized protein</fullName>
    </submittedName>
</protein>
<gene>
    <name evidence="1" type="ORF">V6N11_044074</name>
</gene>
<sequence length="94" mass="10959">MEWACHRRYLGLSVMLVGVEYFLQFGWRTEEAEVIVRGLELGQGKGKSDFIIEARVFLKRLTIMRCHLNASRLKRLRSEVLASCAVLRLDHLMH</sequence>
<accession>A0ABR2RE29</accession>
<evidence type="ECO:0000313" key="2">
    <source>
        <dbReference type="Proteomes" id="UP001396334"/>
    </source>
</evidence>
<dbReference type="Proteomes" id="UP001396334">
    <property type="component" value="Unassembled WGS sequence"/>
</dbReference>
<keyword evidence="2" id="KW-1185">Reference proteome</keyword>
<reference evidence="1 2" key="1">
    <citation type="journal article" date="2024" name="G3 (Bethesda)">
        <title>Genome assembly of Hibiscus sabdariffa L. provides insights into metabolisms of medicinal natural products.</title>
        <authorList>
            <person name="Kim T."/>
        </authorList>
    </citation>
    <scope>NUCLEOTIDE SEQUENCE [LARGE SCALE GENOMIC DNA]</scope>
    <source>
        <strain evidence="1">TK-2024</strain>
        <tissue evidence="1">Old leaves</tissue>
    </source>
</reference>
<comment type="caution">
    <text evidence="1">The sequence shown here is derived from an EMBL/GenBank/DDBJ whole genome shotgun (WGS) entry which is preliminary data.</text>
</comment>
<proteinExistence type="predicted"/>
<organism evidence="1 2">
    <name type="scientific">Hibiscus sabdariffa</name>
    <name type="common">roselle</name>
    <dbReference type="NCBI Taxonomy" id="183260"/>
    <lineage>
        <taxon>Eukaryota</taxon>
        <taxon>Viridiplantae</taxon>
        <taxon>Streptophyta</taxon>
        <taxon>Embryophyta</taxon>
        <taxon>Tracheophyta</taxon>
        <taxon>Spermatophyta</taxon>
        <taxon>Magnoliopsida</taxon>
        <taxon>eudicotyledons</taxon>
        <taxon>Gunneridae</taxon>
        <taxon>Pentapetalae</taxon>
        <taxon>rosids</taxon>
        <taxon>malvids</taxon>
        <taxon>Malvales</taxon>
        <taxon>Malvaceae</taxon>
        <taxon>Malvoideae</taxon>
        <taxon>Hibiscus</taxon>
    </lineage>
</organism>
<evidence type="ECO:0000313" key="1">
    <source>
        <dbReference type="EMBL" id="KAK9011220.1"/>
    </source>
</evidence>